<keyword evidence="1" id="KW-1133">Transmembrane helix</keyword>
<dbReference type="Proteomes" id="UP000006230">
    <property type="component" value="Unassembled WGS sequence"/>
</dbReference>
<evidence type="ECO:0000256" key="1">
    <source>
        <dbReference type="SAM" id="Phobius"/>
    </source>
</evidence>
<sequence length="71" mass="7279">MAMTQTADYATPTETRSGGISIEAKLFAGIALFLALVVTATVIWGPVGLAMSALACVPFCYAGILLITVGK</sequence>
<dbReference type="STRING" id="314265.R2601_19402"/>
<dbReference type="RefSeq" id="WP_007798339.1">
    <property type="nucleotide sequence ID" value="NZ_DS022276.1"/>
</dbReference>
<dbReference type="HOGENOM" id="CLU_202554_0_0_5"/>
<dbReference type="eggNOG" id="ENOG502ZETR">
    <property type="taxonomic scope" value="Bacteria"/>
</dbReference>
<keyword evidence="1" id="KW-0472">Membrane</keyword>
<evidence type="ECO:0000313" key="2">
    <source>
        <dbReference type="EMBL" id="EAU44185.1"/>
    </source>
</evidence>
<feature type="transmembrane region" description="Helical" evidence="1">
    <location>
        <begin position="50"/>
        <end position="69"/>
    </location>
</feature>
<gene>
    <name evidence="2" type="ORF">R2601_19402</name>
</gene>
<dbReference type="EMBL" id="AATQ01000053">
    <property type="protein sequence ID" value="EAU44185.1"/>
    <property type="molecule type" value="Genomic_DNA"/>
</dbReference>
<accession>Q0FJ08</accession>
<organism evidence="2 3">
    <name type="scientific">Salipiger bermudensis (strain DSM 26914 / JCM 13377 / KCTC 12554 / HTCC2601)</name>
    <name type="common">Pelagibaca bermudensis</name>
    <dbReference type="NCBI Taxonomy" id="314265"/>
    <lineage>
        <taxon>Bacteria</taxon>
        <taxon>Pseudomonadati</taxon>
        <taxon>Pseudomonadota</taxon>
        <taxon>Alphaproteobacteria</taxon>
        <taxon>Rhodobacterales</taxon>
        <taxon>Roseobacteraceae</taxon>
        <taxon>Salipiger</taxon>
    </lineage>
</organism>
<reference evidence="2 3" key="1">
    <citation type="journal article" date="2010" name="J. Bacteriol.">
        <title>Genome sequences of Pelagibaca bermudensis HTCC2601T and Maritimibacter alkaliphilus HTCC2654T, the type strains of two marine Roseobacter genera.</title>
        <authorList>
            <person name="Thrash J.C."/>
            <person name="Cho J.C."/>
            <person name="Ferriera S."/>
            <person name="Johnson J."/>
            <person name="Vergin K.L."/>
            <person name="Giovannoni S.J."/>
        </authorList>
    </citation>
    <scope>NUCLEOTIDE SEQUENCE [LARGE SCALE GENOMIC DNA]</scope>
    <source>
        <strain evidence="3">DSM 26914 / JCM 13377 / KCTC 12554 / HTCC2601</strain>
    </source>
</reference>
<dbReference type="OrthoDB" id="9896598at2"/>
<feature type="transmembrane region" description="Helical" evidence="1">
    <location>
        <begin position="26"/>
        <end position="44"/>
    </location>
</feature>
<comment type="caution">
    <text evidence="2">The sequence shown here is derived from an EMBL/GenBank/DDBJ whole genome shotgun (WGS) entry which is preliminary data.</text>
</comment>
<keyword evidence="3" id="KW-1185">Reference proteome</keyword>
<protein>
    <submittedName>
        <fullName evidence="2">Uncharacterized protein</fullName>
    </submittedName>
</protein>
<keyword evidence="1" id="KW-0812">Transmembrane</keyword>
<dbReference type="AlphaFoldDB" id="Q0FJ08"/>
<evidence type="ECO:0000313" key="3">
    <source>
        <dbReference type="Proteomes" id="UP000006230"/>
    </source>
</evidence>
<name>Q0FJ08_SALBH</name>
<proteinExistence type="predicted"/>